<dbReference type="GO" id="GO:0008270">
    <property type="term" value="F:zinc ion binding"/>
    <property type="evidence" value="ECO:0007669"/>
    <property type="project" value="InterPro"/>
</dbReference>
<dbReference type="CDD" id="cd12148">
    <property type="entry name" value="fungal_TF_MHR"/>
    <property type="match status" value="1"/>
</dbReference>
<feature type="compositionally biased region" description="Polar residues" evidence="3">
    <location>
        <begin position="21"/>
        <end position="33"/>
    </location>
</feature>
<organism evidence="5 6">
    <name type="scientific">Fusarium avenaceum</name>
    <dbReference type="NCBI Taxonomy" id="40199"/>
    <lineage>
        <taxon>Eukaryota</taxon>
        <taxon>Fungi</taxon>
        <taxon>Dikarya</taxon>
        <taxon>Ascomycota</taxon>
        <taxon>Pezizomycotina</taxon>
        <taxon>Sordariomycetes</taxon>
        <taxon>Hypocreomycetidae</taxon>
        <taxon>Hypocreales</taxon>
        <taxon>Nectriaceae</taxon>
        <taxon>Fusarium</taxon>
        <taxon>Fusarium tricinctum species complex</taxon>
    </lineage>
</organism>
<dbReference type="Proteomes" id="UP000782241">
    <property type="component" value="Unassembled WGS sequence"/>
</dbReference>
<dbReference type="EMBL" id="JAGPUO010000015">
    <property type="protein sequence ID" value="KAG5657979.1"/>
    <property type="molecule type" value="Genomic_DNA"/>
</dbReference>
<evidence type="ECO:0000256" key="1">
    <source>
        <dbReference type="ARBA" id="ARBA00004123"/>
    </source>
</evidence>
<dbReference type="PANTHER" id="PTHR31001:SF87">
    <property type="entry name" value="COL-21"/>
    <property type="match status" value="1"/>
</dbReference>
<evidence type="ECO:0000256" key="3">
    <source>
        <dbReference type="SAM" id="MobiDB-lite"/>
    </source>
</evidence>
<keyword evidence="2" id="KW-0539">Nucleus</keyword>
<evidence type="ECO:0000313" key="5">
    <source>
        <dbReference type="EMBL" id="KAG5657979.1"/>
    </source>
</evidence>
<dbReference type="GO" id="GO:0005634">
    <property type="term" value="C:nucleus"/>
    <property type="evidence" value="ECO:0007669"/>
    <property type="project" value="UniProtKB-SubCell"/>
</dbReference>
<sequence>MRKQDACYYELEDSDARSTVPPESQSINSVPESSWKTVSAASNADGDEFARLGYAKNTKGTPGIIHALGESASLLDDTHPRNAFSPGQYIGIIRELPSRRHIDLLVQSFFKDVTWHYDIVDEARFTNQLSQWRCLTHSQLKQAPDSLPVDLRSFPALLFQVLAQALLFQPVQHDQSLDDLKYTTDMELSDRAAEYSDAGHRLIISLGKTQLTLTTVQSLLMRACFEKTTGAVIEAWHTLGVAVRDAQELGLHLMNPESTISPGTESLSDDEMGCKLWLTLHLWDAHMAIVLGRPMSTRINPNDVPFPVSWSSDSSVSRPPQPRDVILCGYHTAYKFLQDIPDLEKATDCRFSVENIHEALITNISRLPAWAAPERPRQDESTWLSAALEAMFTEVNFVIFALHRPFIFSEPSSRGRAFGAAMRILESQTRLFGQTEPLQHMDFSLVFATFDAMVLIAALHIRFPDEFTREYFTAKRNLEWGIDRLNVLKARNNLASAASNIIQRLYQKMVAVATQSSGPQHAGIEGGYLAGGEADISQEVWDEFLQAEPTNLLPPQPLNELLHIESLGIYLEGQEGSFSEIYGL</sequence>
<feature type="region of interest" description="Disordered" evidence="3">
    <location>
        <begin position="1"/>
        <end position="33"/>
    </location>
</feature>
<dbReference type="Pfam" id="PF04082">
    <property type="entry name" value="Fungal_trans"/>
    <property type="match status" value="1"/>
</dbReference>
<dbReference type="InterPro" id="IPR007219">
    <property type="entry name" value="XnlR_reg_dom"/>
</dbReference>
<reference evidence="5" key="1">
    <citation type="submission" date="2021-04" db="EMBL/GenBank/DDBJ databases">
        <title>Draft genome of Fusarium avenaceum strain F156N33, isolated from an atmospheric sample in Virginia.</title>
        <authorList>
            <person name="Yang S."/>
            <person name="Vinatzer B.A."/>
            <person name="Coleman J."/>
        </authorList>
    </citation>
    <scope>NUCLEOTIDE SEQUENCE</scope>
    <source>
        <strain evidence="5">F156N33</strain>
    </source>
</reference>
<dbReference type="AlphaFoldDB" id="A0A9P7GXI6"/>
<gene>
    <name evidence="5" type="ORF">KAF25_006930</name>
</gene>
<keyword evidence="6" id="KW-1185">Reference proteome</keyword>
<comment type="caution">
    <text evidence="5">The sequence shown here is derived from an EMBL/GenBank/DDBJ whole genome shotgun (WGS) entry which is preliminary data.</text>
</comment>
<dbReference type="SMART" id="SM00906">
    <property type="entry name" value="Fungal_trans"/>
    <property type="match status" value="1"/>
</dbReference>
<name>A0A9P7GXI6_9HYPO</name>
<dbReference type="PANTHER" id="PTHR31001">
    <property type="entry name" value="UNCHARACTERIZED TRANSCRIPTIONAL REGULATORY PROTEIN"/>
    <property type="match status" value="1"/>
</dbReference>
<dbReference type="GO" id="GO:0006351">
    <property type="term" value="P:DNA-templated transcription"/>
    <property type="evidence" value="ECO:0007669"/>
    <property type="project" value="InterPro"/>
</dbReference>
<evidence type="ECO:0000313" key="6">
    <source>
        <dbReference type="Proteomes" id="UP000782241"/>
    </source>
</evidence>
<evidence type="ECO:0000259" key="4">
    <source>
        <dbReference type="SMART" id="SM00906"/>
    </source>
</evidence>
<feature type="domain" description="Xylanolytic transcriptional activator regulatory" evidence="4">
    <location>
        <begin position="235"/>
        <end position="313"/>
    </location>
</feature>
<accession>A0A9P7GXI6</accession>
<protein>
    <recommendedName>
        <fullName evidence="4">Xylanolytic transcriptional activator regulatory domain-containing protein</fullName>
    </recommendedName>
</protein>
<proteinExistence type="predicted"/>
<dbReference type="InterPro" id="IPR050613">
    <property type="entry name" value="Sec_Metabolite_Reg"/>
</dbReference>
<evidence type="ECO:0000256" key="2">
    <source>
        <dbReference type="ARBA" id="ARBA00023242"/>
    </source>
</evidence>
<dbReference type="GO" id="GO:0003677">
    <property type="term" value="F:DNA binding"/>
    <property type="evidence" value="ECO:0007669"/>
    <property type="project" value="InterPro"/>
</dbReference>
<comment type="subcellular location">
    <subcellularLocation>
        <location evidence="1">Nucleus</location>
    </subcellularLocation>
</comment>